<reference evidence="4" key="3">
    <citation type="journal article" date="2021" name="Mol. Plant Pathol.">
        <title>A 20-kb lineage-specific genomic region tames virulence in pathogenic amphidiploid Verticillium longisporum.</title>
        <authorList>
            <person name="Harting R."/>
            <person name="Starke J."/>
            <person name="Kusch H."/>
            <person name="Poggeler S."/>
            <person name="Maurus I."/>
            <person name="Schluter R."/>
            <person name="Landesfeind M."/>
            <person name="Bulla I."/>
            <person name="Nowrousian M."/>
            <person name="de Jonge R."/>
            <person name="Stahlhut G."/>
            <person name="Hoff K.J."/>
            <person name="Asshauer K.P."/>
            <person name="Thurmer A."/>
            <person name="Stanke M."/>
            <person name="Daniel R."/>
            <person name="Morgenstern B."/>
            <person name="Thomma B.P.H.J."/>
            <person name="Kronstad J.W."/>
            <person name="Braus-Stromeyer S.A."/>
            <person name="Braus G.H."/>
        </authorList>
    </citation>
    <scope>NUCLEOTIDE SEQUENCE</scope>
    <source>
        <strain evidence="4">Vl32</strain>
    </source>
</reference>
<dbReference type="GO" id="GO:0004553">
    <property type="term" value="F:hydrolase activity, hydrolyzing O-glycosyl compounds"/>
    <property type="evidence" value="ECO:0007669"/>
    <property type="project" value="InterPro"/>
</dbReference>
<evidence type="ECO:0000313" key="3">
    <source>
        <dbReference type="EMBL" id="CRK16555.1"/>
    </source>
</evidence>
<dbReference type="Pfam" id="PF00722">
    <property type="entry name" value="Glyco_hydro_16"/>
    <property type="match status" value="1"/>
</dbReference>
<dbReference type="PROSITE" id="PS51762">
    <property type="entry name" value="GH16_2"/>
    <property type="match status" value="1"/>
</dbReference>
<dbReference type="Gene3D" id="2.60.120.200">
    <property type="match status" value="1"/>
</dbReference>
<dbReference type="EMBL" id="JAEMWZ010000158">
    <property type="protein sequence ID" value="KAG7133484.1"/>
    <property type="molecule type" value="Genomic_DNA"/>
</dbReference>
<accession>A0A0G4L458</accession>
<dbReference type="PANTHER" id="PTHR38121">
    <property type="entry name" value="GH16 DOMAIN-CONTAINING PROTEIN"/>
    <property type="match status" value="1"/>
</dbReference>
<dbReference type="CDD" id="cd00413">
    <property type="entry name" value="Glyco_hydrolase_16"/>
    <property type="match status" value="1"/>
</dbReference>
<evidence type="ECO:0000256" key="1">
    <source>
        <dbReference type="SAM" id="MobiDB-lite"/>
    </source>
</evidence>
<protein>
    <recommendedName>
        <fullName evidence="2">GH16 domain-containing protein</fullName>
    </recommendedName>
</protein>
<evidence type="ECO:0000259" key="2">
    <source>
        <dbReference type="PROSITE" id="PS51762"/>
    </source>
</evidence>
<dbReference type="Proteomes" id="UP000689129">
    <property type="component" value="Unassembled WGS sequence"/>
</dbReference>
<dbReference type="EMBL" id="CVQI01007113">
    <property type="protein sequence ID" value="CRK16555.1"/>
    <property type="molecule type" value="Genomic_DNA"/>
</dbReference>
<dbReference type="InterPro" id="IPR000757">
    <property type="entry name" value="Beta-glucanase-like"/>
</dbReference>
<dbReference type="SUPFAM" id="SSF49899">
    <property type="entry name" value="Concanavalin A-like lectins/glucanases"/>
    <property type="match status" value="1"/>
</dbReference>
<feature type="region of interest" description="Disordered" evidence="1">
    <location>
        <begin position="286"/>
        <end position="311"/>
    </location>
</feature>
<dbReference type="OrthoDB" id="4388755at2759"/>
<dbReference type="Proteomes" id="UP000045706">
    <property type="component" value="Unassembled WGS sequence"/>
</dbReference>
<reference evidence="3" key="2">
    <citation type="submission" date="2015-05" db="EMBL/GenBank/DDBJ databases">
        <authorList>
            <person name="Wang D.B."/>
            <person name="Wang M."/>
        </authorList>
    </citation>
    <scope>NUCLEOTIDE SEQUENCE [LARGE SCALE GENOMIC DNA]</scope>
    <source>
        <strain evidence="3">VL2</strain>
    </source>
</reference>
<feature type="non-terminal residue" evidence="3">
    <location>
        <position position="369"/>
    </location>
</feature>
<proteinExistence type="predicted"/>
<reference evidence="5" key="1">
    <citation type="submission" date="2015-05" db="EMBL/GenBank/DDBJ databases">
        <authorList>
            <person name="Fogelqvist Johan"/>
        </authorList>
    </citation>
    <scope>NUCLEOTIDE SEQUENCE [LARGE SCALE GENOMIC DNA]</scope>
</reference>
<dbReference type="GO" id="GO:0005975">
    <property type="term" value="P:carbohydrate metabolic process"/>
    <property type="evidence" value="ECO:0007669"/>
    <property type="project" value="InterPro"/>
</dbReference>
<gene>
    <name evidence="3" type="ORF">BN1723_011039</name>
    <name evidence="4" type="ORF">HYQ45_008357</name>
</gene>
<dbReference type="PANTHER" id="PTHR38121:SF4">
    <property type="entry name" value="GH16 DOMAIN-CONTAINING PROTEIN-RELATED"/>
    <property type="match status" value="1"/>
</dbReference>
<evidence type="ECO:0000313" key="5">
    <source>
        <dbReference type="Proteomes" id="UP000045706"/>
    </source>
</evidence>
<dbReference type="InterPro" id="IPR013320">
    <property type="entry name" value="ConA-like_dom_sf"/>
</dbReference>
<sequence length="369" mass="40612">MTNGSSSDFFSDHIFFDFRSLKQYAKVPSIIGDEDDTAAADVTSDYFNSNQWTGTWGIQTWNNSDRIGADDNDASVLLINSPNNLYIEASDESHGDASPSDTFLTMRTARLERFQTAAEFESILDSYQHVSIRMHARTIGSPGACTAMFTYRDNDAELADVQEADMEVLTAGPRDRIQYTNQPSFTTQGDDVEGASTNASMPEGVTWSDWAVHRMDWTPGQSTWFVNGAEVAGIKLQAPKNPSRILFNAWSDGGSWTGKMAVNDTAYLQIQWIEFVFNVTDTKDANDKKRQLAPKPGGGPHSPPVRRDEDKRCKVVCSLDESDDVGEAVMLWNGTSDGHPLATPHGFSTAFWMPALVISAMALSSMSVP</sequence>
<organism evidence="3 5">
    <name type="scientific">Verticillium longisporum</name>
    <name type="common">Verticillium dahliae var. longisporum</name>
    <dbReference type="NCBI Taxonomy" id="100787"/>
    <lineage>
        <taxon>Eukaryota</taxon>
        <taxon>Fungi</taxon>
        <taxon>Dikarya</taxon>
        <taxon>Ascomycota</taxon>
        <taxon>Pezizomycotina</taxon>
        <taxon>Sordariomycetes</taxon>
        <taxon>Hypocreomycetidae</taxon>
        <taxon>Glomerellales</taxon>
        <taxon>Plectosphaerellaceae</taxon>
        <taxon>Verticillium</taxon>
    </lineage>
</organism>
<feature type="domain" description="GH16" evidence="2">
    <location>
        <begin position="35"/>
        <end position="281"/>
    </location>
</feature>
<name>A0A0G4L458_VERLO</name>
<evidence type="ECO:0000313" key="4">
    <source>
        <dbReference type="EMBL" id="KAG7133484.1"/>
    </source>
</evidence>
<dbReference type="AlphaFoldDB" id="A0A0G4L458"/>